<dbReference type="SUPFAM" id="SSF75304">
    <property type="entry name" value="Amidase signature (AS) enzymes"/>
    <property type="match status" value="1"/>
</dbReference>
<organism evidence="2 3">
    <name type="scientific">Caulobacter segnis</name>
    <dbReference type="NCBI Taxonomy" id="88688"/>
    <lineage>
        <taxon>Bacteria</taxon>
        <taxon>Pseudomonadati</taxon>
        <taxon>Pseudomonadota</taxon>
        <taxon>Alphaproteobacteria</taxon>
        <taxon>Caulobacterales</taxon>
        <taxon>Caulobacteraceae</taxon>
        <taxon>Caulobacter</taxon>
    </lineage>
</organism>
<dbReference type="InterPro" id="IPR020556">
    <property type="entry name" value="Amidase_CS"/>
</dbReference>
<gene>
    <name evidence="2" type="ORF">DI526_15355</name>
</gene>
<dbReference type="RefSeq" id="WP_304279785.1">
    <property type="nucleotide sequence ID" value="NZ_QFQZ01000052.1"/>
</dbReference>
<accession>A0A2W5VBS9</accession>
<dbReference type="EMBL" id="QFQZ01000052">
    <property type="protein sequence ID" value="PZR32835.1"/>
    <property type="molecule type" value="Genomic_DNA"/>
</dbReference>
<dbReference type="PROSITE" id="PS00571">
    <property type="entry name" value="AMIDASES"/>
    <property type="match status" value="1"/>
</dbReference>
<dbReference type="Gene3D" id="3.90.1300.10">
    <property type="entry name" value="Amidase signature (AS) domain"/>
    <property type="match status" value="1"/>
</dbReference>
<protein>
    <submittedName>
        <fullName evidence="2">Amidase</fullName>
    </submittedName>
</protein>
<proteinExistence type="predicted"/>
<reference evidence="2 3" key="1">
    <citation type="submission" date="2017-08" db="EMBL/GenBank/DDBJ databases">
        <title>Infants hospitalized years apart are colonized by the same room-sourced microbial strains.</title>
        <authorList>
            <person name="Brooks B."/>
            <person name="Olm M.R."/>
            <person name="Firek B.A."/>
            <person name="Baker R."/>
            <person name="Thomas B.C."/>
            <person name="Morowitz M.J."/>
            <person name="Banfield J.F."/>
        </authorList>
    </citation>
    <scope>NUCLEOTIDE SEQUENCE [LARGE SCALE GENOMIC DNA]</scope>
    <source>
        <strain evidence="2">S2_003_000_R2_4</strain>
    </source>
</reference>
<sequence>MTQDPFELTATQMLRAYAGRQLSPVVVMASVLERVDKVNPALNALVFIDPEAALAEARASEARWAQGRPKGLLDGVPITIKDSIAEASRPMLRGLKANAGGKPSGYDAPPTARVKEAGAIVFAKTTMPDFGLLASGVSSAYGVTRNPWNLAFNPGGSSSGASASIAARCGPLAVGSDIGGSVRIPAGLCGLVGFKPTQGRIPHLPPSPVRSAGPITRTVADNALLLTALAEPDRRDYGSLPPDPTRYHERLDRDLKGVRIGLILEGDSGQPPEPAVAEAIERAAAQFAAAGAHVARLPSVVGADFMEIVGVLFLIRGYNEFSRLPQAAKAFVPDHFSAWFDKIGGYSAIDVGASMDRLEATKARVLGQMAEYDYLISPVSAFSAFPAEALQASKPGEPNTLYTPVWNQTGNPAISVNCGFDPGNGMPIGLQIVGHHYDDLGVLQMAAAYERLRDFETAWPD</sequence>
<dbReference type="Pfam" id="PF01425">
    <property type="entry name" value="Amidase"/>
    <property type="match status" value="1"/>
</dbReference>
<dbReference type="GO" id="GO:0003824">
    <property type="term" value="F:catalytic activity"/>
    <property type="evidence" value="ECO:0007669"/>
    <property type="project" value="InterPro"/>
</dbReference>
<dbReference type="PANTHER" id="PTHR11895">
    <property type="entry name" value="TRANSAMIDASE"/>
    <property type="match status" value="1"/>
</dbReference>
<dbReference type="InterPro" id="IPR023631">
    <property type="entry name" value="Amidase_dom"/>
</dbReference>
<dbReference type="PANTHER" id="PTHR11895:SF173">
    <property type="entry name" value="GLUTAMYL-TRNA AMIDOTRANSFERASE SUBUNIT A"/>
    <property type="match status" value="1"/>
</dbReference>
<comment type="caution">
    <text evidence="2">The sequence shown here is derived from an EMBL/GenBank/DDBJ whole genome shotgun (WGS) entry which is preliminary data.</text>
</comment>
<dbReference type="NCBIfam" id="NF005450">
    <property type="entry name" value="PRK07042.1"/>
    <property type="match status" value="1"/>
</dbReference>
<feature type="domain" description="Amidase" evidence="1">
    <location>
        <begin position="29"/>
        <end position="442"/>
    </location>
</feature>
<evidence type="ECO:0000313" key="2">
    <source>
        <dbReference type="EMBL" id="PZR32835.1"/>
    </source>
</evidence>
<dbReference type="InterPro" id="IPR036928">
    <property type="entry name" value="AS_sf"/>
</dbReference>
<evidence type="ECO:0000259" key="1">
    <source>
        <dbReference type="Pfam" id="PF01425"/>
    </source>
</evidence>
<dbReference type="Proteomes" id="UP000249393">
    <property type="component" value="Unassembled WGS sequence"/>
</dbReference>
<name>A0A2W5VBS9_9CAUL</name>
<dbReference type="AlphaFoldDB" id="A0A2W5VBS9"/>
<evidence type="ECO:0000313" key="3">
    <source>
        <dbReference type="Proteomes" id="UP000249393"/>
    </source>
</evidence>
<dbReference type="InterPro" id="IPR000120">
    <property type="entry name" value="Amidase"/>
</dbReference>